<proteinExistence type="predicted"/>
<evidence type="ECO:0000313" key="3">
    <source>
        <dbReference type="EMBL" id="KPJ49818.1"/>
    </source>
</evidence>
<dbReference type="Pfam" id="PF00404">
    <property type="entry name" value="Dockerin_1"/>
    <property type="match status" value="1"/>
</dbReference>
<keyword evidence="1" id="KW-0732">Signal</keyword>
<dbReference type="GO" id="GO:0004553">
    <property type="term" value="F:hydrolase activity, hydrolyzing O-glycosyl compounds"/>
    <property type="evidence" value="ECO:0007669"/>
    <property type="project" value="InterPro"/>
</dbReference>
<protein>
    <recommendedName>
        <fullName evidence="2">Dockerin domain-containing protein</fullName>
    </recommendedName>
</protein>
<comment type="caution">
    <text evidence="3">The sequence shown here is derived from an EMBL/GenBank/DDBJ whole genome shotgun (WGS) entry which is preliminary data.</text>
</comment>
<dbReference type="CDD" id="cd08547">
    <property type="entry name" value="Type_II_cohesin"/>
    <property type="match status" value="1"/>
</dbReference>
<dbReference type="InterPro" id="IPR016134">
    <property type="entry name" value="Dockerin_dom"/>
</dbReference>
<dbReference type="GO" id="GO:0000272">
    <property type="term" value="P:polysaccharide catabolic process"/>
    <property type="evidence" value="ECO:0007669"/>
    <property type="project" value="InterPro"/>
</dbReference>
<dbReference type="AlphaFoldDB" id="A0A0S7WI48"/>
<evidence type="ECO:0000259" key="2">
    <source>
        <dbReference type="PROSITE" id="PS51766"/>
    </source>
</evidence>
<dbReference type="InterPro" id="IPR002105">
    <property type="entry name" value="Dockerin_1_rpt"/>
</dbReference>
<name>A0A0S7WI48_UNCT6</name>
<feature type="non-terminal residue" evidence="3">
    <location>
        <position position="998"/>
    </location>
</feature>
<reference evidence="3 4" key="1">
    <citation type="journal article" date="2015" name="Microbiome">
        <title>Genomic resolution of linkages in carbon, nitrogen, and sulfur cycling among widespread estuary sediment bacteria.</title>
        <authorList>
            <person name="Baker B.J."/>
            <person name="Lazar C.S."/>
            <person name="Teske A.P."/>
            <person name="Dick G.J."/>
        </authorList>
    </citation>
    <scope>NUCLEOTIDE SEQUENCE [LARGE SCALE GENOMIC DNA]</scope>
    <source>
        <strain evidence="3">DG_26</strain>
    </source>
</reference>
<feature type="domain" description="Dockerin" evidence="2">
    <location>
        <begin position="752"/>
        <end position="814"/>
    </location>
</feature>
<dbReference type="PROSITE" id="PS51766">
    <property type="entry name" value="DOCKERIN"/>
    <property type="match status" value="1"/>
</dbReference>
<sequence length="998" mass="108444">MLRKITVVALACAVLCLSAGLGIAAEKKYEVPPPSEKISRFIRHIEILPGVELPDARSEKALPCTLAFFGFDGAPEAEWSKGMGAYGWHCDAFKNHTAAGTASWWMGNPATGGYDNLWCVGLDTDPITLSSNDVKLRFYHWMVCETPNWDGGHVEMSVDGGDFEAIFPDSCPYDSILRFFEAHGDTAQWGWGREDTDWCLAEFNESPGAGAQVVFRWVFGSDWAECTTAHPTWFGWVVDDIEVYDGVSLVFESNCELPEPGMTPVVLERDAWEKSGAFSVSGDSSWRARDYDAPGEVNSGLSSPWITIPKYACGDSIRDVEVEFQAHTYTPGASVGGYLSDYYALEMTGKSATTGWPAFPNAGDTLHTVGFWYEMFHDYDHQFEYACPSDSCDCLENWILQDRKTIYNGYATLDPAIGDTIRLRFAWRSDTLIQGTSVWCDLMGAVRGMFIDNFVLTGGPGATQDVGPFYTNESNRPVYAGVEVGTQYTVQCYVRNEGFQTTANPATIYFQVMTIDTLPDPDDTTYYNIGNCGISAGLAPGAEANCSILWTPTTDHMGDLTEQLIIEAVMTGDVNSENDTLQIASYPYYVNVTPDSILMLGYDSWRSWYGLTTDSASGYAVRFEPHTFNAFEVYAVTFNAAYGGLCRVHIFDKGPNDSTPGPEKYVGDPVTSLPHDSAFTAVDIDPAVSLSQEFWVWVEELGNGTGGAGDTSGMAEDEASVNGAHSYTGNPTEGFELESPRDYLIRAYIREGGAQCGDCNGDGRVTIADATYLVAFIYRGGPAPIGQGDVNMDGRTTIADATYLVAFIYRGGPAPCNPPLGYAPYIDEPATVALSSPQIAHGIVEIPVIADFSVPLAGAHLKVTYNPALLEPVMPDLASRAEGIDLICEPGLKKGELTLGMLSLSGKLIQPGEGSLAVLKFRSLGDDLSSVKIHDAILVDAHSRELKTTVLGHPLSTGLPTVFSLSQNYPNPLVSATEIRYSLPKDVKVSVEVYNILG</sequence>
<dbReference type="Proteomes" id="UP000051124">
    <property type="component" value="Unassembled WGS sequence"/>
</dbReference>
<dbReference type="Gene3D" id="1.10.1330.10">
    <property type="entry name" value="Dockerin domain"/>
    <property type="match status" value="1"/>
</dbReference>
<organism evidence="3 4">
    <name type="scientific">candidate division TA06 bacterium DG_26</name>
    <dbReference type="NCBI Taxonomy" id="1703771"/>
    <lineage>
        <taxon>Bacteria</taxon>
        <taxon>Bacteria division TA06</taxon>
    </lineage>
</organism>
<accession>A0A0S7WI48</accession>
<dbReference type="InterPro" id="IPR036439">
    <property type="entry name" value="Dockerin_dom_sf"/>
</dbReference>
<gene>
    <name evidence="3" type="ORF">AMJ40_04685</name>
</gene>
<dbReference type="SUPFAM" id="SSF63446">
    <property type="entry name" value="Type I dockerin domain"/>
    <property type="match status" value="1"/>
</dbReference>
<evidence type="ECO:0000313" key="4">
    <source>
        <dbReference type="Proteomes" id="UP000051124"/>
    </source>
</evidence>
<dbReference type="CDD" id="cd14256">
    <property type="entry name" value="Dockerin_I"/>
    <property type="match status" value="1"/>
</dbReference>
<evidence type="ECO:0000256" key="1">
    <source>
        <dbReference type="SAM" id="SignalP"/>
    </source>
</evidence>
<feature type="signal peptide" evidence="1">
    <location>
        <begin position="1"/>
        <end position="24"/>
    </location>
</feature>
<feature type="chain" id="PRO_5006639460" description="Dockerin domain-containing protein" evidence="1">
    <location>
        <begin position="25"/>
        <end position="998"/>
    </location>
</feature>
<dbReference type="EMBL" id="LIZT01000041">
    <property type="protein sequence ID" value="KPJ49818.1"/>
    <property type="molecule type" value="Genomic_DNA"/>
</dbReference>